<evidence type="ECO:0000256" key="1">
    <source>
        <dbReference type="SAM" id="Phobius"/>
    </source>
</evidence>
<dbReference type="Proteomes" id="UP000251197">
    <property type="component" value="Unassembled WGS sequence"/>
</dbReference>
<feature type="transmembrane region" description="Helical" evidence="1">
    <location>
        <begin position="45"/>
        <end position="66"/>
    </location>
</feature>
<protein>
    <submittedName>
        <fullName evidence="2">Inner membrane ABC transporter permease protein ynjC</fullName>
    </submittedName>
</protein>
<keyword evidence="1" id="KW-1133">Transmembrane helix</keyword>
<name>A0A2X3IPI9_9ENTR</name>
<sequence>MAVTAYSLSVVDAALILGPANPPTFAVLAWQWLTDSDISRQNMGLAASCLLLMMLGAFVIGGAFGVGNNTAARRAFFRQTLCTESDLRRRGDHLFTFSGRLYGLSQYSPCGPSLKAGSFRLDFLKT</sequence>
<accession>A0A2X3IPI9</accession>
<dbReference type="EMBL" id="UAVU01000012">
    <property type="protein sequence ID" value="SQC94188.1"/>
    <property type="molecule type" value="Genomic_DNA"/>
</dbReference>
<gene>
    <name evidence="2" type="primary">ynjC_2</name>
    <name evidence="2" type="ORF">NCTC12120_07306</name>
</gene>
<evidence type="ECO:0000313" key="2">
    <source>
        <dbReference type="EMBL" id="SQC94188.1"/>
    </source>
</evidence>
<organism evidence="2 3">
    <name type="scientific">Cedecea neteri</name>
    <dbReference type="NCBI Taxonomy" id="158822"/>
    <lineage>
        <taxon>Bacteria</taxon>
        <taxon>Pseudomonadati</taxon>
        <taxon>Pseudomonadota</taxon>
        <taxon>Gammaproteobacteria</taxon>
        <taxon>Enterobacterales</taxon>
        <taxon>Enterobacteriaceae</taxon>
        <taxon>Cedecea</taxon>
    </lineage>
</organism>
<keyword evidence="1" id="KW-0472">Membrane</keyword>
<dbReference type="AlphaFoldDB" id="A0A2X3IPI9"/>
<reference evidence="2 3" key="1">
    <citation type="submission" date="2018-06" db="EMBL/GenBank/DDBJ databases">
        <authorList>
            <consortium name="Pathogen Informatics"/>
            <person name="Doyle S."/>
        </authorList>
    </citation>
    <scope>NUCLEOTIDE SEQUENCE [LARGE SCALE GENOMIC DNA]</scope>
    <source>
        <strain evidence="2 3">NCTC12120</strain>
    </source>
</reference>
<keyword evidence="1" id="KW-0812">Transmembrane</keyword>
<evidence type="ECO:0000313" key="3">
    <source>
        <dbReference type="Proteomes" id="UP000251197"/>
    </source>
</evidence>
<proteinExistence type="predicted"/>